<gene>
    <name evidence="3" type="ORF">BJY28_000391</name>
</gene>
<dbReference type="Gene3D" id="3.30.530.20">
    <property type="match status" value="1"/>
</dbReference>
<evidence type="ECO:0000313" key="4">
    <source>
        <dbReference type="Proteomes" id="UP000592181"/>
    </source>
</evidence>
<sequence>MSEQTTRLTTARIEADPEVPAIRITRDFRATPAQLFRAHTDPELYARWVGPHELGTRIEHWEATRGGSWRFVNTRTGEQGTEEYAFYGSFHDVRPDRIVQTFTFEGMPDSVSLETLTFEDLGDGWTRLHAQSLVDSFEAREGMLASGMEVGIQEGYESLDALVAEGLATEGSAAAGSSA</sequence>
<dbReference type="AlphaFoldDB" id="A0A852WY19"/>
<accession>A0A852WY19</accession>
<comment type="similarity">
    <text evidence="1">Belongs to the AHA1 family.</text>
</comment>
<dbReference type="Proteomes" id="UP000592181">
    <property type="component" value="Unassembled WGS sequence"/>
</dbReference>
<dbReference type="InterPro" id="IPR013538">
    <property type="entry name" value="ASHA1/2-like_C"/>
</dbReference>
<dbReference type="Pfam" id="PF08327">
    <property type="entry name" value="AHSA1"/>
    <property type="match status" value="1"/>
</dbReference>
<proteinExistence type="inferred from homology"/>
<dbReference type="EMBL" id="JACBZX010000001">
    <property type="protein sequence ID" value="NYG35922.1"/>
    <property type="molecule type" value="Genomic_DNA"/>
</dbReference>
<dbReference type="RefSeq" id="WP_179461508.1">
    <property type="nucleotide sequence ID" value="NZ_JACBZX010000001.1"/>
</dbReference>
<dbReference type="InterPro" id="IPR023393">
    <property type="entry name" value="START-like_dom_sf"/>
</dbReference>
<organism evidence="3 4">
    <name type="scientific">Janibacter alkaliphilus</name>
    <dbReference type="NCBI Taxonomy" id="1069963"/>
    <lineage>
        <taxon>Bacteria</taxon>
        <taxon>Bacillati</taxon>
        <taxon>Actinomycetota</taxon>
        <taxon>Actinomycetes</taxon>
        <taxon>Micrococcales</taxon>
        <taxon>Intrasporangiaceae</taxon>
        <taxon>Janibacter</taxon>
    </lineage>
</organism>
<feature type="domain" description="Activator of Hsp90 ATPase homologue 1/2-like C-terminal" evidence="2">
    <location>
        <begin position="30"/>
        <end position="163"/>
    </location>
</feature>
<keyword evidence="4" id="KW-1185">Reference proteome</keyword>
<evidence type="ECO:0000313" key="3">
    <source>
        <dbReference type="EMBL" id="NYG35922.1"/>
    </source>
</evidence>
<dbReference type="CDD" id="cd07826">
    <property type="entry name" value="SRPBCC_CalC_Aha1-like_9"/>
    <property type="match status" value="1"/>
</dbReference>
<comment type="caution">
    <text evidence="3">The sequence shown here is derived from an EMBL/GenBank/DDBJ whole genome shotgun (WGS) entry which is preliminary data.</text>
</comment>
<protein>
    <submittedName>
        <fullName evidence="3">Uncharacterized protein YndB with AHSA1/START domain</fullName>
    </submittedName>
</protein>
<evidence type="ECO:0000259" key="2">
    <source>
        <dbReference type="Pfam" id="PF08327"/>
    </source>
</evidence>
<name>A0A852WY19_9MICO</name>
<dbReference type="SUPFAM" id="SSF55961">
    <property type="entry name" value="Bet v1-like"/>
    <property type="match status" value="1"/>
</dbReference>
<reference evidence="3 4" key="1">
    <citation type="submission" date="2020-07" db="EMBL/GenBank/DDBJ databases">
        <title>Sequencing the genomes of 1000 actinobacteria strains.</title>
        <authorList>
            <person name="Klenk H.-P."/>
        </authorList>
    </citation>
    <scope>NUCLEOTIDE SEQUENCE [LARGE SCALE GENOMIC DNA]</scope>
    <source>
        <strain evidence="3 4">DSM 24723</strain>
    </source>
</reference>
<evidence type="ECO:0000256" key="1">
    <source>
        <dbReference type="ARBA" id="ARBA00006817"/>
    </source>
</evidence>